<organism evidence="1">
    <name type="scientific">marine sediment metagenome</name>
    <dbReference type="NCBI Taxonomy" id="412755"/>
    <lineage>
        <taxon>unclassified sequences</taxon>
        <taxon>metagenomes</taxon>
        <taxon>ecological metagenomes</taxon>
    </lineage>
</organism>
<dbReference type="EMBL" id="BART01037846">
    <property type="protein sequence ID" value="GAH11615.1"/>
    <property type="molecule type" value="Genomic_DNA"/>
</dbReference>
<proteinExistence type="predicted"/>
<comment type="caution">
    <text evidence="1">The sequence shown here is derived from an EMBL/GenBank/DDBJ whole genome shotgun (WGS) entry which is preliminary data.</text>
</comment>
<sequence>MLLAGWECCHYKYHFGTEEEKARIYTTIIRIRGVEYEDELRKLEVVAPLIKTFYLKMYLEALRREAKK</sequence>
<accession>X1DTQ4</accession>
<dbReference type="AlphaFoldDB" id="X1DTQ4"/>
<evidence type="ECO:0000313" key="1">
    <source>
        <dbReference type="EMBL" id="GAH11615.1"/>
    </source>
</evidence>
<protein>
    <submittedName>
        <fullName evidence="1">Uncharacterized protein</fullName>
    </submittedName>
</protein>
<name>X1DTQ4_9ZZZZ</name>
<reference evidence="1" key="1">
    <citation type="journal article" date="2014" name="Front. Microbiol.">
        <title>High frequency of phylogenetically diverse reductive dehalogenase-homologous genes in deep subseafloor sedimentary metagenomes.</title>
        <authorList>
            <person name="Kawai M."/>
            <person name="Futagami T."/>
            <person name="Toyoda A."/>
            <person name="Takaki Y."/>
            <person name="Nishi S."/>
            <person name="Hori S."/>
            <person name="Arai W."/>
            <person name="Tsubouchi T."/>
            <person name="Morono Y."/>
            <person name="Uchiyama I."/>
            <person name="Ito T."/>
            <person name="Fujiyama A."/>
            <person name="Inagaki F."/>
            <person name="Takami H."/>
        </authorList>
    </citation>
    <scope>NUCLEOTIDE SEQUENCE</scope>
    <source>
        <strain evidence="1">Expedition CK06-06</strain>
    </source>
</reference>
<gene>
    <name evidence="1" type="ORF">S01H4_63103</name>
</gene>